<dbReference type="InterPro" id="IPR015422">
    <property type="entry name" value="PyrdxlP-dep_Trfase_small"/>
</dbReference>
<evidence type="ECO:0000313" key="8">
    <source>
        <dbReference type="Proteomes" id="UP001595833"/>
    </source>
</evidence>
<organism evidence="7 8">
    <name type="scientific">Saccharothrix xinjiangensis</name>
    <dbReference type="NCBI Taxonomy" id="204798"/>
    <lineage>
        <taxon>Bacteria</taxon>
        <taxon>Bacillati</taxon>
        <taxon>Actinomycetota</taxon>
        <taxon>Actinomycetes</taxon>
        <taxon>Pseudonocardiales</taxon>
        <taxon>Pseudonocardiaceae</taxon>
        <taxon>Saccharothrix</taxon>
    </lineage>
</organism>
<dbReference type="InterPro" id="IPR050087">
    <property type="entry name" value="AON_synthase_class-II"/>
</dbReference>
<evidence type="ECO:0000313" key="7">
    <source>
        <dbReference type="EMBL" id="MFC5055863.1"/>
    </source>
</evidence>
<comment type="caution">
    <text evidence="7">The sequence shown here is derived from an EMBL/GenBank/DDBJ whole genome shotgun (WGS) entry which is preliminary data.</text>
</comment>
<keyword evidence="3" id="KW-0808">Transferase</keyword>
<evidence type="ECO:0000259" key="6">
    <source>
        <dbReference type="Pfam" id="PF00155"/>
    </source>
</evidence>
<feature type="domain" description="Aminotransferase class I/classII large" evidence="6">
    <location>
        <begin position="76"/>
        <end position="411"/>
    </location>
</feature>
<dbReference type="Pfam" id="PF00155">
    <property type="entry name" value="Aminotran_1_2"/>
    <property type="match status" value="1"/>
</dbReference>
<dbReference type="InterPro" id="IPR004839">
    <property type="entry name" value="Aminotransferase_I/II_large"/>
</dbReference>
<dbReference type="PANTHER" id="PTHR13693">
    <property type="entry name" value="CLASS II AMINOTRANSFERASE/8-AMINO-7-OXONONANOATE SYNTHASE"/>
    <property type="match status" value="1"/>
</dbReference>
<keyword evidence="8" id="KW-1185">Reference proteome</keyword>
<name>A0ABV9Y2W0_9PSEU</name>
<dbReference type="RefSeq" id="WP_344040833.1">
    <property type="nucleotide sequence ID" value="NZ_BAAAKE010000025.1"/>
</dbReference>
<dbReference type="EMBL" id="JBHSJB010000017">
    <property type="protein sequence ID" value="MFC5055863.1"/>
    <property type="molecule type" value="Genomic_DNA"/>
</dbReference>
<evidence type="ECO:0000256" key="2">
    <source>
        <dbReference type="ARBA" id="ARBA00013187"/>
    </source>
</evidence>
<dbReference type="Gene3D" id="3.90.1150.10">
    <property type="entry name" value="Aspartate Aminotransferase, domain 1"/>
    <property type="match status" value="1"/>
</dbReference>
<sequence length="426" mass="45589">MTETTSSAAALDPGQAPDVRGARRFRNSSALVRNSDPVWQAAADHGLIDIQVEHESNNRLVVPGTGHAFANMVSCSYLGLNRHPKVLEGVVSAVRETGTIELMTSTTRIRPTIQGRLEEELSDLFGAEILPATTCTAVTAGILPLVASGHMAPGGPRVMVFDRFAHFSMSYVKAICAEESLVLTCDHNDLDFIADTCRKYPSVAYVGDGAYSMGGAAALDGLLELQERHGLYLFIDDSHSVSIIGERGEGYARSRTEVGELTTIVTSLGKGFGSGGGIALLDSRRKAEFLSRHGGPLGWSQDVSVPTIGAALGSAEVHRSPELGELQAALRANLDLFDELLPTPLAGNGLPVRRIDVGEADRAVALSAELYRRGYYSSAIFFPIVPRGEAGLRVMIRADMTAEEITAFIGHVRELLDQDLTDSPSR</sequence>
<proteinExistence type="predicted"/>
<dbReference type="InterPro" id="IPR015421">
    <property type="entry name" value="PyrdxlP-dep_Trfase_major"/>
</dbReference>
<gene>
    <name evidence="7" type="ORF">ACFPFM_19140</name>
</gene>
<accession>A0ABV9Y2W0</accession>
<reference evidence="8" key="1">
    <citation type="journal article" date="2019" name="Int. J. Syst. Evol. Microbiol.">
        <title>The Global Catalogue of Microorganisms (GCM) 10K type strain sequencing project: providing services to taxonomists for standard genome sequencing and annotation.</title>
        <authorList>
            <consortium name="The Broad Institute Genomics Platform"/>
            <consortium name="The Broad Institute Genome Sequencing Center for Infectious Disease"/>
            <person name="Wu L."/>
            <person name="Ma J."/>
        </authorList>
    </citation>
    <scope>NUCLEOTIDE SEQUENCE [LARGE SCALE GENOMIC DNA]</scope>
    <source>
        <strain evidence="8">KCTC 12848</strain>
    </source>
</reference>
<dbReference type="Gene3D" id="3.40.640.10">
    <property type="entry name" value="Type I PLP-dependent aspartate aminotransferase-like (Major domain)"/>
    <property type="match status" value="1"/>
</dbReference>
<dbReference type="InterPro" id="IPR015424">
    <property type="entry name" value="PyrdxlP-dep_Trfase"/>
</dbReference>
<dbReference type="NCBIfam" id="NF005697">
    <property type="entry name" value="PRK07505.1"/>
    <property type="match status" value="1"/>
</dbReference>
<keyword evidence="7" id="KW-0032">Aminotransferase</keyword>
<comment type="catalytic activity">
    <reaction evidence="4">
        <text>6-carboxyhexanoyl-[ACP] + L-alanine + H(+) = (8S)-8-amino-7-oxononanoate + holo-[ACP] + CO2</text>
        <dbReference type="Rhea" id="RHEA:42288"/>
        <dbReference type="Rhea" id="RHEA-COMP:9685"/>
        <dbReference type="Rhea" id="RHEA-COMP:9955"/>
        <dbReference type="ChEBI" id="CHEBI:15378"/>
        <dbReference type="ChEBI" id="CHEBI:16526"/>
        <dbReference type="ChEBI" id="CHEBI:57972"/>
        <dbReference type="ChEBI" id="CHEBI:64479"/>
        <dbReference type="ChEBI" id="CHEBI:78846"/>
        <dbReference type="ChEBI" id="CHEBI:149468"/>
        <dbReference type="EC" id="2.3.1.47"/>
    </reaction>
</comment>
<dbReference type="Proteomes" id="UP001595833">
    <property type="component" value="Unassembled WGS sequence"/>
</dbReference>
<dbReference type="GO" id="GO:0008483">
    <property type="term" value="F:transaminase activity"/>
    <property type="evidence" value="ECO:0007669"/>
    <property type="project" value="UniProtKB-KW"/>
</dbReference>
<evidence type="ECO:0000256" key="5">
    <source>
        <dbReference type="SAM" id="MobiDB-lite"/>
    </source>
</evidence>
<evidence type="ECO:0000256" key="4">
    <source>
        <dbReference type="ARBA" id="ARBA00047715"/>
    </source>
</evidence>
<evidence type="ECO:0000256" key="3">
    <source>
        <dbReference type="ARBA" id="ARBA00022679"/>
    </source>
</evidence>
<comment type="cofactor">
    <cofactor evidence="1">
        <name>pyridoxal 5'-phosphate</name>
        <dbReference type="ChEBI" id="CHEBI:597326"/>
    </cofactor>
</comment>
<dbReference type="EC" id="2.3.1.47" evidence="2"/>
<evidence type="ECO:0000256" key="1">
    <source>
        <dbReference type="ARBA" id="ARBA00001933"/>
    </source>
</evidence>
<feature type="region of interest" description="Disordered" evidence="5">
    <location>
        <begin position="1"/>
        <end position="22"/>
    </location>
</feature>
<dbReference type="SUPFAM" id="SSF53383">
    <property type="entry name" value="PLP-dependent transferases"/>
    <property type="match status" value="1"/>
</dbReference>
<protein>
    <recommendedName>
        <fullName evidence="2">8-amino-7-oxononanoate synthase</fullName>
        <ecNumber evidence="2">2.3.1.47</ecNumber>
    </recommendedName>
</protein>